<protein>
    <submittedName>
        <fullName evidence="2">2OG-Fe(II) oxygenase</fullName>
    </submittedName>
</protein>
<dbReference type="InterPro" id="IPR044862">
    <property type="entry name" value="Pro_4_hyd_alph_FE2OG_OXY"/>
</dbReference>
<accession>A0AA51ZWE1</accession>
<dbReference type="GO" id="GO:0006449">
    <property type="term" value="P:regulation of translational termination"/>
    <property type="evidence" value="ECO:0007669"/>
    <property type="project" value="TreeGrafter"/>
</dbReference>
<keyword evidence="4" id="KW-1185">Reference proteome</keyword>
<dbReference type="EMBL" id="CP129968">
    <property type="protein sequence ID" value="WNB17956.1"/>
    <property type="molecule type" value="Genomic_DNA"/>
</dbReference>
<gene>
    <name evidence="3" type="ORF">QYS47_28700</name>
    <name evidence="2" type="ORF">QYS48_29960</name>
</gene>
<organism evidence="2 4">
    <name type="scientific">Marivirga arenosa</name>
    <dbReference type="NCBI Taxonomy" id="3059076"/>
    <lineage>
        <taxon>Bacteria</taxon>
        <taxon>Pseudomonadati</taxon>
        <taxon>Bacteroidota</taxon>
        <taxon>Cytophagia</taxon>
        <taxon>Cytophagales</taxon>
        <taxon>Marivirgaceae</taxon>
        <taxon>Marivirga</taxon>
    </lineage>
</organism>
<dbReference type="GO" id="GO:0005737">
    <property type="term" value="C:cytoplasm"/>
    <property type="evidence" value="ECO:0007669"/>
    <property type="project" value="TreeGrafter"/>
</dbReference>
<dbReference type="PANTHER" id="PTHR12117">
    <property type="entry name" value="HISTONE ACETYLTRANSFERASE COMPLEX"/>
    <property type="match status" value="1"/>
</dbReference>
<sequence>MELIQNKHFSQEQIDQYKEEFESSKPFHHIILDDFLSTEVAEKLHNFFPEDELFNKPKKDKHENKLEGDKFEEYPRLFNLLKEEIAKPKFLEFIEQVTGIENAFITNDGFGVGIQKGKKGSFEDVHVDFNIHPEKDVQRRLNLQLYLTPRWKPEWNGALEMWNDCVSKCKKAVSCRFNRAVIFEVKDTSYYGYTKPLECPDKEERKMFSATFYTKKEKEDITYHDTIFPETSQEEKPQNSFFDSIKKVLKVS</sequence>
<dbReference type="GO" id="GO:0031543">
    <property type="term" value="F:peptidyl-proline dioxygenase activity"/>
    <property type="evidence" value="ECO:0007669"/>
    <property type="project" value="TreeGrafter"/>
</dbReference>
<evidence type="ECO:0000313" key="4">
    <source>
        <dbReference type="Proteomes" id="UP001244443"/>
    </source>
</evidence>
<dbReference type="EMBL" id="CP129970">
    <property type="protein sequence ID" value="WMN07809.1"/>
    <property type="molecule type" value="Genomic_DNA"/>
</dbReference>
<evidence type="ECO:0000259" key="1">
    <source>
        <dbReference type="Pfam" id="PF13640"/>
    </source>
</evidence>
<dbReference type="Pfam" id="PF13640">
    <property type="entry name" value="2OG-FeII_Oxy_3"/>
    <property type="match status" value="1"/>
</dbReference>
<accession>A0AA51N7Y4</accession>
<evidence type="ECO:0000313" key="2">
    <source>
        <dbReference type="EMBL" id="WMN07809.1"/>
    </source>
</evidence>
<dbReference type="Gene3D" id="2.60.120.620">
    <property type="entry name" value="q2cbj1_9rhob like domain"/>
    <property type="match status" value="1"/>
</dbReference>
<reference evidence="2 4" key="1">
    <citation type="submission" date="2023-08" db="EMBL/GenBank/DDBJ databases">
        <title>Comparative genomics and taxonomic characterization of three novel marine species of genus Marivirga.</title>
        <authorList>
            <person name="Muhammad N."/>
            <person name="Kim S.-G."/>
        </authorList>
    </citation>
    <scope>NUCLEOTIDE SEQUENCE [LARGE SCALE GENOMIC DNA]</scope>
    <source>
        <strain evidence="2 4">ABR2-2</strain>
        <strain evidence="3">BKB1-2</strain>
    </source>
</reference>
<dbReference type="InterPro" id="IPR051842">
    <property type="entry name" value="uS12_prolyl_hydroxylase"/>
</dbReference>
<dbReference type="KEGG" id="marp:QYS47_28700"/>
<name>A0AA51N7Y4_9BACT</name>
<dbReference type="RefSeq" id="WP_308358080.1">
    <property type="nucleotide sequence ID" value="NZ_CP129968.2"/>
</dbReference>
<proteinExistence type="predicted"/>
<dbReference type="Proteomes" id="UP001232019">
    <property type="component" value="Chromosome"/>
</dbReference>
<evidence type="ECO:0000313" key="3">
    <source>
        <dbReference type="EMBL" id="WNB17956.1"/>
    </source>
</evidence>
<feature type="domain" description="Prolyl 4-hydroxylase alpha subunit Fe(2+) 2OG dioxygenase" evidence="1">
    <location>
        <begin position="118"/>
        <end position="204"/>
    </location>
</feature>
<dbReference type="PANTHER" id="PTHR12117:SF0">
    <property type="entry name" value="PROLYL 3-HYDROXYLASE OGFOD1"/>
    <property type="match status" value="1"/>
</dbReference>
<dbReference type="Proteomes" id="UP001244443">
    <property type="component" value="Chromosome"/>
</dbReference>
<dbReference type="AlphaFoldDB" id="A0AA51N7Y4"/>